<dbReference type="Pfam" id="PF00005">
    <property type="entry name" value="ABC_tran"/>
    <property type="match status" value="1"/>
</dbReference>
<evidence type="ECO:0000256" key="5">
    <source>
        <dbReference type="ARBA" id="ARBA00022741"/>
    </source>
</evidence>
<dbReference type="InterPro" id="IPR003439">
    <property type="entry name" value="ABC_transporter-like_ATP-bd"/>
</dbReference>
<keyword evidence="10" id="KW-1185">Reference proteome</keyword>
<keyword evidence="4" id="KW-0677">Repeat</keyword>
<evidence type="ECO:0000256" key="2">
    <source>
        <dbReference type="ARBA" id="ARBA00022448"/>
    </source>
</evidence>
<name>A0ABY8IG90_9HYPH</name>
<protein>
    <submittedName>
        <fullName evidence="9">ATP-binding cassette domain-containing protein</fullName>
    </submittedName>
</protein>
<dbReference type="InterPro" id="IPR050107">
    <property type="entry name" value="ABC_carbohydrate_import_ATPase"/>
</dbReference>
<comment type="similarity">
    <text evidence="1">Belongs to the ABC transporter superfamily.</text>
</comment>
<evidence type="ECO:0000259" key="8">
    <source>
        <dbReference type="PROSITE" id="PS50893"/>
    </source>
</evidence>
<feature type="domain" description="ABC transporter" evidence="8">
    <location>
        <begin position="161"/>
        <end position="402"/>
    </location>
</feature>
<dbReference type="InterPro" id="IPR017871">
    <property type="entry name" value="ABC_transporter-like_CS"/>
</dbReference>
<sequence length="409" mass="42920">MTIVENHLLAEKGWRLQRKSAAYALGRAAEEMGVSLNLTVSVESLSLAERQMGEIVSAVAGGAKILLLDEPTSSLGPVEVRQLIATIRRLCSGGTTIGLVTHRISEVMEGADHITVLRAGRVVLDGVTAGLNSDAIARLMVGDRDRRPPARRPVTSDWKRLEVSGLGVRGESQPILTELSFSVRQGEVLAVAGVSGAMQPALAQCLAGLRKPDAGTIRLDGTDTTGDAARAAASGLAYIPEDRLEGVAPDLANSENASLFRLGQPGFRRFAMRNRAAERALGEAIIADFNVQPPNPDLASGGLSGGNLQKLLVGRELECKPGIIIAHGPTQGLDLAAAASIRTAIVKAAAEGAAVVVISADLDELLEMGHRMIVLANGRVTAEFDLDTQVDMTALGQAMIDNKTLETAL</sequence>
<organism evidence="9 10">
    <name type="scientific">Rhizobium rhododendri</name>
    <dbReference type="NCBI Taxonomy" id="2506430"/>
    <lineage>
        <taxon>Bacteria</taxon>
        <taxon>Pseudomonadati</taxon>
        <taxon>Pseudomonadota</taxon>
        <taxon>Alphaproteobacteria</taxon>
        <taxon>Hyphomicrobiales</taxon>
        <taxon>Rhizobiaceae</taxon>
        <taxon>Rhizobium/Agrobacterium group</taxon>
        <taxon>Rhizobium</taxon>
    </lineage>
</organism>
<keyword evidence="6 9" id="KW-0067">ATP-binding</keyword>
<dbReference type="Proteomes" id="UP000318939">
    <property type="component" value="Chromosome"/>
</dbReference>
<dbReference type="Gene3D" id="3.40.50.300">
    <property type="entry name" value="P-loop containing nucleotide triphosphate hydrolases"/>
    <property type="match status" value="2"/>
</dbReference>
<evidence type="ECO:0000313" key="10">
    <source>
        <dbReference type="Proteomes" id="UP000318939"/>
    </source>
</evidence>
<evidence type="ECO:0000256" key="1">
    <source>
        <dbReference type="ARBA" id="ARBA00005417"/>
    </source>
</evidence>
<reference evidence="9" key="1">
    <citation type="journal article" date="2019" name="Phytopathology">
        <title>A Novel Group of Rhizobium tumorigenes-Like Agrobacteria Associated with Crown Gall Disease of Rhododendron and Blueberry.</title>
        <authorList>
            <person name="Kuzmanovic N."/>
            <person name="Behrens P."/>
            <person name="Idczak E."/>
            <person name="Wagner S."/>
            <person name="Gotz M."/>
            <person name="Sproer C."/>
            <person name="Bunk B."/>
            <person name="Overmann J."/>
            <person name="Smalla K."/>
        </authorList>
    </citation>
    <scope>NUCLEOTIDE SEQUENCE</scope>
    <source>
        <strain evidence="9">Rho-6.2</strain>
    </source>
</reference>
<evidence type="ECO:0000256" key="6">
    <source>
        <dbReference type="ARBA" id="ARBA00022840"/>
    </source>
</evidence>
<dbReference type="GO" id="GO:0005524">
    <property type="term" value="F:ATP binding"/>
    <property type="evidence" value="ECO:0007669"/>
    <property type="project" value="UniProtKB-KW"/>
</dbReference>
<keyword evidence="3" id="KW-0762">Sugar transport</keyword>
<dbReference type="PROSITE" id="PS00211">
    <property type="entry name" value="ABC_TRANSPORTER_1"/>
    <property type="match status" value="1"/>
</dbReference>
<dbReference type="InterPro" id="IPR027417">
    <property type="entry name" value="P-loop_NTPase"/>
</dbReference>
<keyword evidence="7" id="KW-0472">Membrane</keyword>
<dbReference type="PROSITE" id="PS50893">
    <property type="entry name" value="ABC_TRANSPORTER_2"/>
    <property type="match status" value="1"/>
</dbReference>
<dbReference type="PANTHER" id="PTHR43790:SF9">
    <property type="entry name" value="GALACTOFURANOSE TRANSPORTER ATP-BINDING PROTEIN YTFR"/>
    <property type="match status" value="1"/>
</dbReference>
<gene>
    <name evidence="9" type="ORF">PR018_16090</name>
</gene>
<evidence type="ECO:0000313" key="9">
    <source>
        <dbReference type="EMBL" id="WFS22632.1"/>
    </source>
</evidence>
<proteinExistence type="inferred from homology"/>
<keyword evidence="2" id="KW-0813">Transport</keyword>
<evidence type="ECO:0000256" key="3">
    <source>
        <dbReference type="ARBA" id="ARBA00022597"/>
    </source>
</evidence>
<dbReference type="SUPFAM" id="SSF52540">
    <property type="entry name" value="P-loop containing nucleoside triphosphate hydrolases"/>
    <property type="match status" value="2"/>
</dbReference>
<dbReference type="PANTHER" id="PTHR43790">
    <property type="entry name" value="CARBOHYDRATE TRANSPORT ATP-BINDING PROTEIN MG119-RELATED"/>
    <property type="match status" value="1"/>
</dbReference>
<dbReference type="EMBL" id="CP117267">
    <property type="protein sequence ID" value="WFS22632.1"/>
    <property type="molecule type" value="Genomic_DNA"/>
</dbReference>
<keyword evidence="5" id="KW-0547">Nucleotide-binding</keyword>
<reference evidence="9" key="2">
    <citation type="journal article" date="2023" name="MicrobiologyOpen">
        <title>Genomics of the tumorigenes clade of the family Rhizobiaceae and description of Rhizobium rhododendri sp. nov.</title>
        <authorList>
            <person name="Kuzmanovic N."/>
            <person name="diCenzo G.C."/>
            <person name="Bunk B."/>
            <person name="Sproeer C."/>
            <person name="Fruehling A."/>
            <person name="Neumann-Schaal M."/>
            <person name="Overmann J."/>
            <person name="Smalla K."/>
        </authorList>
    </citation>
    <scope>NUCLEOTIDE SEQUENCE</scope>
    <source>
        <strain evidence="9">Rho-6.2</strain>
    </source>
</reference>
<accession>A0ABY8IG90</accession>
<evidence type="ECO:0000256" key="7">
    <source>
        <dbReference type="ARBA" id="ARBA00023136"/>
    </source>
</evidence>
<evidence type="ECO:0000256" key="4">
    <source>
        <dbReference type="ARBA" id="ARBA00022737"/>
    </source>
</evidence>